<organism evidence="1 2">
    <name type="scientific">Geodermatophilus amargosae</name>
    <dbReference type="NCBI Taxonomy" id="1296565"/>
    <lineage>
        <taxon>Bacteria</taxon>
        <taxon>Bacillati</taxon>
        <taxon>Actinomycetota</taxon>
        <taxon>Actinomycetes</taxon>
        <taxon>Geodermatophilales</taxon>
        <taxon>Geodermatophilaceae</taxon>
        <taxon>Geodermatophilus</taxon>
    </lineage>
</organism>
<dbReference type="InterPro" id="IPR051604">
    <property type="entry name" value="Ergot_Alk_Oxidoreductase"/>
</dbReference>
<dbReference type="Gene3D" id="3.90.25.10">
    <property type="entry name" value="UDP-galactose 4-epimerase, domain 1"/>
    <property type="match status" value="1"/>
</dbReference>
<proteinExistence type="predicted"/>
<dbReference type="PANTHER" id="PTHR43162:SF1">
    <property type="entry name" value="PRESTALK A DIFFERENTIATION PROTEIN A"/>
    <property type="match status" value="1"/>
</dbReference>
<dbReference type="SUPFAM" id="SSF51735">
    <property type="entry name" value="NAD(P)-binding Rossmann-fold domains"/>
    <property type="match status" value="1"/>
</dbReference>
<dbReference type="InterPro" id="IPR036291">
    <property type="entry name" value="NAD(P)-bd_dom_sf"/>
</dbReference>
<accession>A0A1I6XUJ1</accession>
<dbReference type="Gene3D" id="3.40.50.720">
    <property type="entry name" value="NAD(P)-binding Rossmann-like Domain"/>
    <property type="match status" value="1"/>
</dbReference>
<sequence>MTDTDRPVLVLGGTGRTGRRVAARLRARGVGVRVASRGGTPPFDWADRATWPAAVAGVRAVYLCFAPDLAVPGAPETVADLASAAVAAGAERLVLLSGRGEPEAQETEARVRTVAESGGAAWTVVRASWFVQNLTEGAFRDAVAAGLLALPAGDVAEPFVDADDVADVAAAALADAGHGGRVYEVTGPRALTFAELTAEVGRAGGPAVRYERVPADAWAAELAGLGVPAEEVALMTYLFTTVLDGRNSAVGDGVPHALGRRPADVAGHLRAAVLAGALHPEPVG</sequence>
<keyword evidence="2" id="KW-1185">Reference proteome</keyword>
<gene>
    <name evidence="1" type="ORF">SAMN05660657_00641</name>
</gene>
<dbReference type="PANTHER" id="PTHR43162">
    <property type="match status" value="1"/>
</dbReference>
<evidence type="ECO:0000313" key="2">
    <source>
        <dbReference type="Proteomes" id="UP000199546"/>
    </source>
</evidence>
<name>A0A1I6XUJ1_9ACTN</name>
<dbReference type="AlphaFoldDB" id="A0A1I6XUJ1"/>
<reference evidence="2" key="1">
    <citation type="submission" date="2016-10" db="EMBL/GenBank/DDBJ databases">
        <authorList>
            <person name="Varghese N."/>
            <person name="Submissions S."/>
        </authorList>
    </citation>
    <scope>NUCLEOTIDE SEQUENCE [LARGE SCALE GENOMIC DNA]</scope>
    <source>
        <strain evidence="2">DSM 46136</strain>
    </source>
</reference>
<evidence type="ECO:0000313" key="1">
    <source>
        <dbReference type="EMBL" id="SFT41541.1"/>
    </source>
</evidence>
<dbReference type="Proteomes" id="UP000199546">
    <property type="component" value="Unassembled WGS sequence"/>
</dbReference>
<protein>
    <submittedName>
        <fullName evidence="1">Uncharacterized conserved protein YbjT, contains NAD(P)-binding and DUF2867 domains</fullName>
    </submittedName>
</protein>
<dbReference type="OrthoDB" id="4457504at2"/>
<dbReference type="EMBL" id="FPBA01000002">
    <property type="protein sequence ID" value="SFT41541.1"/>
    <property type="molecule type" value="Genomic_DNA"/>
</dbReference>
<dbReference type="RefSeq" id="WP_093577994.1">
    <property type="nucleotide sequence ID" value="NZ_FPBA01000002.1"/>
</dbReference>
<dbReference type="STRING" id="1296565.SAMN05660657_00641"/>